<dbReference type="PANTHER" id="PTHR30489">
    <property type="entry name" value="LIPOPROTEIN-RELEASING SYSTEM TRANSMEMBRANE PROTEIN LOLE"/>
    <property type="match status" value="1"/>
</dbReference>
<dbReference type="Proteomes" id="UP000483078">
    <property type="component" value="Unassembled WGS sequence"/>
</dbReference>
<evidence type="ECO:0000256" key="5">
    <source>
        <dbReference type="ARBA" id="ARBA00022989"/>
    </source>
</evidence>
<dbReference type="AlphaFoldDB" id="A0A7C9LBE2"/>
<reference evidence="9 10" key="1">
    <citation type="submission" date="2019-06" db="EMBL/GenBank/DDBJ databases">
        <title>Enrichment of Autotrophic Halophilic Microorganisms from Red Sea Brine Pool Using Microbial Electrosynthesis System.</title>
        <authorList>
            <person name="Alqahtani M.F."/>
            <person name="Bajracharya S."/>
            <person name="Katuri K.P."/>
            <person name="Ali M."/>
            <person name="Saikaly P.E."/>
        </authorList>
    </citation>
    <scope>NUCLEOTIDE SEQUENCE [LARGE SCALE GENOMIC DNA]</scope>
    <source>
        <strain evidence="9">MES6</strain>
    </source>
</reference>
<proteinExistence type="inferred from homology"/>
<evidence type="ECO:0000256" key="2">
    <source>
        <dbReference type="ARBA" id="ARBA00005236"/>
    </source>
</evidence>
<evidence type="ECO:0000313" key="10">
    <source>
        <dbReference type="Proteomes" id="UP000483078"/>
    </source>
</evidence>
<evidence type="ECO:0000256" key="7">
    <source>
        <dbReference type="SAM" id="Phobius"/>
    </source>
</evidence>
<feature type="transmembrane region" description="Helical" evidence="7">
    <location>
        <begin position="361"/>
        <end position="386"/>
    </location>
</feature>
<comment type="caution">
    <text evidence="9">The sequence shown here is derived from an EMBL/GenBank/DDBJ whole genome shotgun (WGS) entry which is preliminary data.</text>
</comment>
<protein>
    <submittedName>
        <fullName evidence="9">FtsX-like permease family protein</fullName>
    </submittedName>
</protein>
<dbReference type="InterPro" id="IPR051447">
    <property type="entry name" value="Lipoprotein-release_system"/>
</dbReference>
<name>A0A7C9LBE2_9RHOB</name>
<dbReference type="GO" id="GO:0098797">
    <property type="term" value="C:plasma membrane protein complex"/>
    <property type="evidence" value="ECO:0007669"/>
    <property type="project" value="TreeGrafter"/>
</dbReference>
<evidence type="ECO:0000256" key="3">
    <source>
        <dbReference type="ARBA" id="ARBA00022475"/>
    </source>
</evidence>
<evidence type="ECO:0000256" key="1">
    <source>
        <dbReference type="ARBA" id="ARBA00004651"/>
    </source>
</evidence>
<dbReference type="GO" id="GO:0044874">
    <property type="term" value="P:lipoprotein localization to outer membrane"/>
    <property type="evidence" value="ECO:0007669"/>
    <property type="project" value="TreeGrafter"/>
</dbReference>
<dbReference type="Pfam" id="PF02687">
    <property type="entry name" value="FtsX"/>
    <property type="match status" value="2"/>
</dbReference>
<sequence length="788" mass="84734">MVAPLDRKLLRGLWRIKGQAGAIALVIGLGVLMQVMMTGLVNTLDETRLAYYDRYRLADVFVPVTRAPERMAERLASDRRVAAATTRIKGQALIDPGEGALPIRAQALSLPDAGTPRLNDIYLAEGRLPRSASADEIVLLTAFAKARGIAPGDSLDVTMNGARHSLRIVGLARAPEFLYTTAPGELVPDDARFAVFWMRRTALAAAYDLRGAFNEMLLKLERGTNPQAIIDVADRTLAPFGATGAYGLADLPSNRFVTEEIRGLTSSATTVPPIFLGIAAFLLYIVVARIVQAEREQIGLLKAFGYSGAEVSLHYLKLVVLIAVVGAVAGSIAGISAGHALAVFYQTYFKFPFLVFTLDPISFVTGFAISILAATMGGLAVVRHVFALTPAVAMRPPAPPDYSRTFDLAGVFRRVLDQPSRMVLRRLSRYPGRMLGSVVGIAAGMALSASTLTVVSGFTTAVDLSFTVMNRSDMTVMFTHPVPRKTLLELRRMDGVQRTEPLRIVPAILRNGTNTYRGTLEGRPQEPALNRIIDANEEPLALRGGGITLAEPLADILKVRTGDMLYVEVREGRRPVLHLPVTAVAQTLLGAPAFMEIDALGRALNEPGRISGALLTIDSASRETLYQAIKDMPAVAGVTLKADARTALVDLMNTGPGSVRYVMLLVAAIITFGIVYNAARIAFAERSRDLASLRVMGFTRAEAGFVLLGELAIVTLLAIPLGIGLGYGLTWAIVEGFSTDLYQIPVVFHASNYGAAILAVVIAATVSAFLVWRNLTRLDLVSALKTRD</sequence>
<gene>
    <name evidence="9" type="ORF">FH759_10570</name>
</gene>
<evidence type="ECO:0000259" key="8">
    <source>
        <dbReference type="Pfam" id="PF02687"/>
    </source>
</evidence>
<feature type="transmembrane region" description="Helical" evidence="7">
    <location>
        <begin position="661"/>
        <end position="683"/>
    </location>
</feature>
<feature type="domain" description="ABC3 transporter permease C-terminal" evidence="8">
    <location>
        <begin position="662"/>
        <end position="778"/>
    </location>
</feature>
<comment type="subcellular location">
    <subcellularLocation>
        <location evidence="1">Cell membrane</location>
        <topology evidence="1">Multi-pass membrane protein</topology>
    </subcellularLocation>
</comment>
<accession>A0A7C9LBE2</accession>
<dbReference type="RefSeq" id="WP_273249948.1">
    <property type="nucleotide sequence ID" value="NZ_VENJ01000014.1"/>
</dbReference>
<feature type="domain" description="ABC3 transporter permease C-terminal" evidence="8">
    <location>
        <begin position="274"/>
        <end position="389"/>
    </location>
</feature>
<dbReference type="InterPro" id="IPR003838">
    <property type="entry name" value="ABC3_permease_C"/>
</dbReference>
<dbReference type="EMBL" id="VENJ01000014">
    <property type="protein sequence ID" value="MTJ05118.1"/>
    <property type="molecule type" value="Genomic_DNA"/>
</dbReference>
<feature type="transmembrane region" description="Helical" evidence="7">
    <location>
        <begin position="318"/>
        <end position="341"/>
    </location>
</feature>
<feature type="transmembrane region" description="Helical" evidence="7">
    <location>
        <begin position="20"/>
        <end position="41"/>
    </location>
</feature>
<keyword evidence="4 7" id="KW-0812">Transmembrane</keyword>
<organism evidence="9 10">
    <name type="scientific">Sediminimonas qiaohouensis</name>
    <dbReference type="NCBI Taxonomy" id="552061"/>
    <lineage>
        <taxon>Bacteria</taxon>
        <taxon>Pseudomonadati</taxon>
        <taxon>Pseudomonadota</taxon>
        <taxon>Alphaproteobacteria</taxon>
        <taxon>Rhodobacterales</taxon>
        <taxon>Roseobacteraceae</taxon>
        <taxon>Sediminimonas</taxon>
    </lineage>
</organism>
<keyword evidence="5 7" id="KW-1133">Transmembrane helix</keyword>
<feature type="transmembrane region" description="Helical" evidence="7">
    <location>
        <begin position="274"/>
        <end position="291"/>
    </location>
</feature>
<comment type="similarity">
    <text evidence="2">Belongs to the ABC-4 integral membrane protein family. LolC/E subfamily.</text>
</comment>
<evidence type="ECO:0000256" key="6">
    <source>
        <dbReference type="ARBA" id="ARBA00023136"/>
    </source>
</evidence>
<evidence type="ECO:0000256" key="4">
    <source>
        <dbReference type="ARBA" id="ARBA00022692"/>
    </source>
</evidence>
<keyword evidence="3" id="KW-1003">Cell membrane</keyword>
<feature type="transmembrane region" description="Helical" evidence="7">
    <location>
        <begin position="704"/>
        <end position="733"/>
    </location>
</feature>
<dbReference type="PANTHER" id="PTHR30489:SF0">
    <property type="entry name" value="LIPOPROTEIN-RELEASING SYSTEM TRANSMEMBRANE PROTEIN LOLE"/>
    <property type="match status" value="1"/>
</dbReference>
<evidence type="ECO:0000313" key="9">
    <source>
        <dbReference type="EMBL" id="MTJ05118.1"/>
    </source>
</evidence>
<feature type="transmembrane region" description="Helical" evidence="7">
    <location>
        <begin position="753"/>
        <end position="772"/>
    </location>
</feature>
<feature type="transmembrane region" description="Helical" evidence="7">
    <location>
        <begin position="434"/>
        <end position="458"/>
    </location>
</feature>
<keyword evidence="6 7" id="KW-0472">Membrane</keyword>